<dbReference type="AlphaFoldDB" id="A0A2N9GIV3"/>
<proteinExistence type="predicted"/>
<organism evidence="1">
    <name type="scientific">Fagus sylvatica</name>
    <name type="common">Beechnut</name>
    <dbReference type="NCBI Taxonomy" id="28930"/>
    <lineage>
        <taxon>Eukaryota</taxon>
        <taxon>Viridiplantae</taxon>
        <taxon>Streptophyta</taxon>
        <taxon>Embryophyta</taxon>
        <taxon>Tracheophyta</taxon>
        <taxon>Spermatophyta</taxon>
        <taxon>Magnoliopsida</taxon>
        <taxon>eudicotyledons</taxon>
        <taxon>Gunneridae</taxon>
        <taxon>Pentapetalae</taxon>
        <taxon>rosids</taxon>
        <taxon>fabids</taxon>
        <taxon>Fagales</taxon>
        <taxon>Fagaceae</taxon>
        <taxon>Fagus</taxon>
    </lineage>
</organism>
<reference evidence="1" key="1">
    <citation type="submission" date="2018-02" db="EMBL/GenBank/DDBJ databases">
        <authorList>
            <person name="Cohen D.B."/>
            <person name="Kent A.D."/>
        </authorList>
    </citation>
    <scope>NUCLEOTIDE SEQUENCE</scope>
</reference>
<gene>
    <name evidence="1" type="ORF">FSB_LOCUS27385</name>
</gene>
<dbReference type="EMBL" id="OIVN01001981">
    <property type="protein sequence ID" value="SPC99503.1"/>
    <property type="molecule type" value="Genomic_DNA"/>
</dbReference>
<accession>A0A2N9GIV3</accession>
<name>A0A2N9GIV3_FAGSY</name>
<protein>
    <submittedName>
        <fullName evidence="1">Uncharacterized protein</fullName>
    </submittedName>
</protein>
<sequence length="217" mass="23316">MNKAEKAAVGDHRTIETAATEVKANHMTSVLIAFDTIPGAAISVHPFLFPRCNLRISKRIIPAIIHVYVKAFFELQQGRALIIMAEWLHRRKTVSGNSKKQWNNSSDAANRNPVGLAVGHLQAAGLAVGHLQTGRDPARQPQAAALPWVTSRPAALAVGHLQSVHYGHGKPPVQAGVALSVAKPPDLLQAVDHLQPWVMGGGTTAGTNLREKKKKDS</sequence>
<evidence type="ECO:0000313" key="1">
    <source>
        <dbReference type="EMBL" id="SPC99503.1"/>
    </source>
</evidence>